<feature type="transmembrane region" description="Helical" evidence="6">
    <location>
        <begin position="169"/>
        <end position="191"/>
    </location>
</feature>
<evidence type="ECO:0000256" key="6">
    <source>
        <dbReference type="SAM" id="Phobius"/>
    </source>
</evidence>
<dbReference type="OrthoDB" id="5417844at2759"/>
<organism evidence="8 9">
    <name type="scientific">Stachybotrys elegans</name>
    <dbReference type="NCBI Taxonomy" id="80388"/>
    <lineage>
        <taxon>Eukaryota</taxon>
        <taxon>Fungi</taxon>
        <taxon>Dikarya</taxon>
        <taxon>Ascomycota</taxon>
        <taxon>Pezizomycotina</taxon>
        <taxon>Sordariomycetes</taxon>
        <taxon>Hypocreomycetidae</taxon>
        <taxon>Hypocreales</taxon>
        <taxon>Stachybotryaceae</taxon>
        <taxon>Stachybotrys</taxon>
    </lineage>
</organism>
<feature type="transmembrane region" description="Helical" evidence="6">
    <location>
        <begin position="40"/>
        <end position="62"/>
    </location>
</feature>
<reference evidence="8" key="1">
    <citation type="journal article" date="2021" name="Nat. Commun.">
        <title>Genetic determinants of endophytism in the Arabidopsis root mycobiome.</title>
        <authorList>
            <person name="Mesny F."/>
            <person name="Miyauchi S."/>
            <person name="Thiergart T."/>
            <person name="Pickel B."/>
            <person name="Atanasova L."/>
            <person name="Karlsson M."/>
            <person name="Huettel B."/>
            <person name="Barry K.W."/>
            <person name="Haridas S."/>
            <person name="Chen C."/>
            <person name="Bauer D."/>
            <person name="Andreopoulos W."/>
            <person name="Pangilinan J."/>
            <person name="LaButti K."/>
            <person name="Riley R."/>
            <person name="Lipzen A."/>
            <person name="Clum A."/>
            <person name="Drula E."/>
            <person name="Henrissat B."/>
            <person name="Kohler A."/>
            <person name="Grigoriev I.V."/>
            <person name="Martin F.M."/>
            <person name="Hacquard S."/>
        </authorList>
    </citation>
    <scope>NUCLEOTIDE SEQUENCE</scope>
    <source>
        <strain evidence="8">MPI-CAGE-CH-0235</strain>
    </source>
</reference>
<feature type="transmembrane region" description="Helical" evidence="6">
    <location>
        <begin position="87"/>
        <end position="112"/>
    </location>
</feature>
<comment type="similarity">
    <text evidence="5">Belongs to the SAT4 family.</text>
</comment>
<dbReference type="GO" id="GO:0016020">
    <property type="term" value="C:membrane"/>
    <property type="evidence" value="ECO:0007669"/>
    <property type="project" value="UniProtKB-SubCell"/>
</dbReference>
<dbReference type="InterPro" id="IPR049326">
    <property type="entry name" value="Rhodopsin_dom_fungi"/>
</dbReference>
<dbReference type="PANTHER" id="PTHR33048:SF47">
    <property type="entry name" value="INTEGRAL MEMBRANE PROTEIN-RELATED"/>
    <property type="match status" value="1"/>
</dbReference>
<dbReference type="Pfam" id="PF20684">
    <property type="entry name" value="Fung_rhodopsin"/>
    <property type="match status" value="1"/>
</dbReference>
<feature type="transmembrane region" description="Helical" evidence="6">
    <location>
        <begin position="245"/>
        <end position="271"/>
    </location>
</feature>
<keyword evidence="2 6" id="KW-0812">Transmembrane</keyword>
<dbReference type="EMBL" id="JAGPNK010000013">
    <property type="protein sequence ID" value="KAH7309622.1"/>
    <property type="molecule type" value="Genomic_DNA"/>
</dbReference>
<evidence type="ECO:0000256" key="4">
    <source>
        <dbReference type="ARBA" id="ARBA00023136"/>
    </source>
</evidence>
<proteinExistence type="inferred from homology"/>
<evidence type="ECO:0000256" key="1">
    <source>
        <dbReference type="ARBA" id="ARBA00004141"/>
    </source>
</evidence>
<dbReference type="InterPro" id="IPR052337">
    <property type="entry name" value="SAT4-like"/>
</dbReference>
<keyword evidence="4 6" id="KW-0472">Membrane</keyword>
<protein>
    <recommendedName>
        <fullName evidence="7">Rhodopsin domain-containing protein</fullName>
    </recommendedName>
</protein>
<accession>A0A8K0SJA2</accession>
<keyword evidence="9" id="KW-1185">Reference proteome</keyword>
<dbReference type="Proteomes" id="UP000813444">
    <property type="component" value="Unassembled WGS sequence"/>
</dbReference>
<dbReference type="AlphaFoldDB" id="A0A8K0SJA2"/>
<evidence type="ECO:0000256" key="2">
    <source>
        <dbReference type="ARBA" id="ARBA00022692"/>
    </source>
</evidence>
<dbReference type="PANTHER" id="PTHR33048">
    <property type="entry name" value="PTH11-LIKE INTEGRAL MEMBRANE PROTEIN (AFU_ORTHOLOGUE AFUA_5G11245)"/>
    <property type="match status" value="1"/>
</dbReference>
<feature type="domain" description="Rhodopsin" evidence="7">
    <location>
        <begin position="24"/>
        <end position="267"/>
    </location>
</feature>
<evidence type="ECO:0000256" key="5">
    <source>
        <dbReference type="ARBA" id="ARBA00038359"/>
    </source>
</evidence>
<gene>
    <name evidence="8" type="ORF">B0I35DRAFT_84541</name>
</gene>
<feature type="transmembrane region" description="Helical" evidence="6">
    <location>
        <begin position="203"/>
        <end position="225"/>
    </location>
</feature>
<evidence type="ECO:0000259" key="7">
    <source>
        <dbReference type="Pfam" id="PF20684"/>
    </source>
</evidence>
<feature type="transmembrane region" description="Helical" evidence="6">
    <location>
        <begin position="124"/>
        <end position="144"/>
    </location>
</feature>
<feature type="transmembrane region" description="Helical" evidence="6">
    <location>
        <begin position="6"/>
        <end position="28"/>
    </location>
</feature>
<name>A0A8K0SJA2_9HYPO</name>
<keyword evidence="3 6" id="KW-1133">Transmembrane helix</keyword>
<comment type="subcellular location">
    <subcellularLocation>
        <location evidence="1">Membrane</location>
        <topology evidence="1">Multi-pass membrane protein</topology>
    </subcellularLocation>
</comment>
<evidence type="ECO:0000256" key="3">
    <source>
        <dbReference type="ARBA" id="ARBA00022989"/>
    </source>
</evidence>
<comment type="caution">
    <text evidence="8">The sequence shown here is derived from an EMBL/GenBank/DDBJ whole genome shotgun (WGS) entry which is preliminary data.</text>
</comment>
<evidence type="ECO:0000313" key="8">
    <source>
        <dbReference type="EMBL" id="KAH7309622.1"/>
    </source>
</evidence>
<evidence type="ECO:0000313" key="9">
    <source>
        <dbReference type="Proteomes" id="UP000813444"/>
    </source>
</evidence>
<sequence>MTVNIESQVIVYVTLGVATVTQILRIVSRYIRRLTLGWDDFFSILAFLFSTCFSVITLIWTYDGGLGRPNAEMAPRTVDEINEQATFLLFMIEIAYAFALALAKLSILAFYWRLFSTSRIRIPIQAMAVASVIWLIIRTIMAIFHCVPVEAFWIKSIEGATCNIDDSQFFFGTTLTHLIIDVIILALPVIEIRNLQLRTSQKIGVIGLFMFGIWVCVASVIVIVASAKYDTSSPEMNVEILQIIIWANVEVNFAIVSACLPMVRPVFLYFLGGERFNSDSHSEPLVAMSHKGIKLGDTKHKRTMQDNDSTDRLADEENTLRPGSITIADLVGGAPMVRTEICGRAFPALPSPRLGDVRGGIVVRSDTRVTVEHA</sequence>